<comment type="subcellular location">
    <subcellularLocation>
        <location evidence="1">Nucleus</location>
    </subcellularLocation>
</comment>
<reference evidence="8" key="1">
    <citation type="submission" date="2020-12" db="EMBL/GenBank/DDBJ databases">
        <title>Metabolic potential, ecology and presence of endohyphal bacteria is reflected in genomic diversity of Mucoromycotina.</title>
        <authorList>
            <person name="Muszewska A."/>
            <person name="Okrasinska A."/>
            <person name="Steczkiewicz K."/>
            <person name="Drgas O."/>
            <person name="Orlowska M."/>
            <person name="Perlinska-Lenart U."/>
            <person name="Aleksandrzak-Piekarczyk T."/>
            <person name="Szatraj K."/>
            <person name="Zielenkiewicz U."/>
            <person name="Pilsyk S."/>
            <person name="Malc E."/>
            <person name="Mieczkowski P."/>
            <person name="Kruszewska J.S."/>
            <person name="Biernat P."/>
            <person name="Pawlowska J."/>
        </authorList>
    </citation>
    <scope>NUCLEOTIDE SEQUENCE</scope>
    <source>
        <strain evidence="8">WA0000017839</strain>
    </source>
</reference>
<dbReference type="PROSITE" id="PS50048">
    <property type="entry name" value="ZN2_CY6_FUNGAL_2"/>
    <property type="match status" value="1"/>
</dbReference>
<dbReference type="PANTHER" id="PTHR47338:SF5">
    <property type="entry name" value="ZN(II)2CYS6 TRANSCRIPTION FACTOR (EUROFUNG)"/>
    <property type="match status" value="1"/>
</dbReference>
<evidence type="ECO:0000256" key="6">
    <source>
        <dbReference type="SAM" id="MobiDB-lite"/>
    </source>
</evidence>
<dbReference type="Proteomes" id="UP000603453">
    <property type="component" value="Unassembled WGS sequence"/>
</dbReference>
<dbReference type="GO" id="GO:0003677">
    <property type="term" value="F:DNA binding"/>
    <property type="evidence" value="ECO:0007669"/>
    <property type="project" value="InterPro"/>
</dbReference>
<evidence type="ECO:0000256" key="5">
    <source>
        <dbReference type="ARBA" id="ARBA00023242"/>
    </source>
</evidence>
<keyword evidence="5" id="KW-0539">Nucleus</keyword>
<evidence type="ECO:0000313" key="9">
    <source>
        <dbReference type="Proteomes" id="UP000603453"/>
    </source>
</evidence>
<dbReference type="SMART" id="SM00906">
    <property type="entry name" value="Fungal_trans"/>
    <property type="match status" value="1"/>
</dbReference>
<dbReference type="GO" id="GO:0005634">
    <property type="term" value="C:nucleus"/>
    <property type="evidence" value="ECO:0007669"/>
    <property type="project" value="UniProtKB-SubCell"/>
</dbReference>
<dbReference type="InterPro" id="IPR050815">
    <property type="entry name" value="TF_fung"/>
</dbReference>
<feature type="region of interest" description="Disordered" evidence="6">
    <location>
        <begin position="99"/>
        <end position="121"/>
    </location>
</feature>
<dbReference type="EMBL" id="JAEPRD010000269">
    <property type="protein sequence ID" value="KAG2192754.1"/>
    <property type="molecule type" value="Genomic_DNA"/>
</dbReference>
<keyword evidence="4" id="KW-0804">Transcription</keyword>
<gene>
    <name evidence="8" type="ORF">INT47_008405</name>
</gene>
<evidence type="ECO:0000256" key="2">
    <source>
        <dbReference type="ARBA" id="ARBA00022723"/>
    </source>
</evidence>
<dbReference type="AlphaFoldDB" id="A0A8H7QIB9"/>
<keyword evidence="9" id="KW-1185">Reference proteome</keyword>
<dbReference type="InterPro" id="IPR001138">
    <property type="entry name" value="Zn2Cys6_DnaBD"/>
</dbReference>
<sequence>MIEEPPPLPFPSLKKLQVVAREVLDALRNPTSPTSIEYKFFNPPSACEPEKKKPRLQKKACENCKKKKTKCDNNATPDNLCQRQTCSCMYHVNPVNDEQDNTLNKNDKGKGPADASSFDRNPAAATPINIDIIPSTTVFRKPGTLLSGHYAGETSFCGYIQPELQPKAIKEECNFPTFDPTPIQAPYISESDQLYLIETYYENINPFFPILNKEVMKTQLKQVMNNRPTYLSPLFFYALFARAAHVETDRIHTQYNQQTFKDLGDACTTYVSSLVNCYKDTPRVSTVLALIIMANHLEQTKLPANLTKSWLWAGEAFRIALDLGIHRSLISEKEDALGQLCIRTFWLAYITDCTISMTYGRPSATEEKVLDVTAPKRIPSDDDCTTEWLDGLNSLISLSKIAARVIKFNYCPPPPFKIPGPVKRHNAFLASVDSWLTDIMHPHTEPDSPISSAANVIPPETTITRRMNFQKKMFLYTNLILLHRPYVNDSVVARNPSRPSYDICTFAAIIITDAAYRLEPSELIYHSKSPMIAYALVMALRIHIMNATTSPNSDKLSSDKNYYRSISTLEKLPQCRGSPSLLFDALVDLKEQYDNRFVLAQEREDEMRVAQNQIDQNTFATPLDPFGGNSLGKRKENSCTVSSDGNGNDLTVKEYIHGETVKSRKKAKPTRTLSTNSDTKKETKFMNRIVFSKDDASGSTSPKSKIEYALPKQEEPTPTLEVKQLQQDLLQTTDGQQPHDLISGMMNLAMPFSEPLLGYSTPFMDMDSSSTCTNDSIMNLIHQNYDTGTYEKNSQQELLSFGNLDFLNPLLNPLFSPDFLTPNELDNASGIANGTVNQSQEGERVYTISYDINSVSITPEDVNFMPPPADAPMAEHNFFTGFTEQSFH</sequence>
<dbReference type="SUPFAM" id="SSF57701">
    <property type="entry name" value="Zn2/Cys6 DNA-binding domain"/>
    <property type="match status" value="1"/>
</dbReference>
<feature type="domain" description="Zn(2)-C6 fungal-type" evidence="7">
    <location>
        <begin position="60"/>
        <end position="90"/>
    </location>
</feature>
<dbReference type="GO" id="GO:0008270">
    <property type="term" value="F:zinc ion binding"/>
    <property type="evidence" value="ECO:0007669"/>
    <property type="project" value="InterPro"/>
</dbReference>
<dbReference type="Pfam" id="PF04082">
    <property type="entry name" value="Fungal_trans"/>
    <property type="match status" value="1"/>
</dbReference>
<evidence type="ECO:0000256" key="3">
    <source>
        <dbReference type="ARBA" id="ARBA00023015"/>
    </source>
</evidence>
<dbReference type="InterPro" id="IPR036864">
    <property type="entry name" value="Zn2-C6_fun-type_DNA-bd_sf"/>
</dbReference>
<dbReference type="OrthoDB" id="4161332at2759"/>
<protein>
    <recommendedName>
        <fullName evidence="7">Zn(2)-C6 fungal-type domain-containing protein</fullName>
    </recommendedName>
</protein>
<keyword evidence="3" id="KW-0805">Transcription regulation</keyword>
<keyword evidence="2" id="KW-0479">Metal-binding</keyword>
<organism evidence="8 9">
    <name type="scientific">Mucor saturninus</name>
    <dbReference type="NCBI Taxonomy" id="64648"/>
    <lineage>
        <taxon>Eukaryota</taxon>
        <taxon>Fungi</taxon>
        <taxon>Fungi incertae sedis</taxon>
        <taxon>Mucoromycota</taxon>
        <taxon>Mucoromycotina</taxon>
        <taxon>Mucoromycetes</taxon>
        <taxon>Mucorales</taxon>
        <taxon>Mucorineae</taxon>
        <taxon>Mucoraceae</taxon>
        <taxon>Mucor</taxon>
    </lineage>
</organism>
<proteinExistence type="predicted"/>
<dbReference type="CDD" id="cd12148">
    <property type="entry name" value="fungal_TF_MHR"/>
    <property type="match status" value="1"/>
</dbReference>
<dbReference type="GO" id="GO:0000981">
    <property type="term" value="F:DNA-binding transcription factor activity, RNA polymerase II-specific"/>
    <property type="evidence" value="ECO:0007669"/>
    <property type="project" value="InterPro"/>
</dbReference>
<evidence type="ECO:0000259" key="7">
    <source>
        <dbReference type="PROSITE" id="PS50048"/>
    </source>
</evidence>
<comment type="caution">
    <text evidence="8">The sequence shown here is derived from an EMBL/GenBank/DDBJ whole genome shotgun (WGS) entry which is preliminary data.</text>
</comment>
<feature type="region of interest" description="Disordered" evidence="6">
    <location>
        <begin position="618"/>
        <end position="645"/>
    </location>
</feature>
<dbReference type="GO" id="GO:0006351">
    <property type="term" value="P:DNA-templated transcription"/>
    <property type="evidence" value="ECO:0007669"/>
    <property type="project" value="InterPro"/>
</dbReference>
<dbReference type="PANTHER" id="PTHR47338">
    <property type="entry name" value="ZN(II)2CYS6 TRANSCRIPTION FACTOR (EUROFUNG)-RELATED"/>
    <property type="match status" value="1"/>
</dbReference>
<evidence type="ECO:0000313" key="8">
    <source>
        <dbReference type="EMBL" id="KAG2192754.1"/>
    </source>
</evidence>
<dbReference type="CDD" id="cd00067">
    <property type="entry name" value="GAL4"/>
    <property type="match status" value="1"/>
</dbReference>
<name>A0A8H7QIB9_9FUNG</name>
<evidence type="ECO:0000256" key="4">
    <source>
        <dbReference type="ARBA" id="ARBA00023163"/>
    </source>
</evidence>
<accession>A0A8H7QIB9</accession>
<dbReference type="InterPro" id="IPR007219">
    <property type="entry name" value="XnlR_reg_dom"/>
</dbReference>
<evidence type="ECO:0000256" key="1">
    <source>
        <dbReference type="ARBA" id="ARBA00004123"/>
    </source>
</evidence>